<feature type="transmembrane region" description="Helical" evidence="3">
    <location>
        <begin position="147"/>
        <end position="170"/>
    </location>
</feature>
<protein>
    <submittedName>
        <fullName evidence="4">Dephospho-CoA kinase</fullName>
        <ecNumber evidence="4">2.7.1.24</ecNumber>
    </submittedName>
</protein>
<keyword evidence="4" id="KW-0808">Transferase</keyword>
<dbReference type="SUPFAM" id="SSF52540">
    <property type="entry name" value="P-loop containing nucleoside triphosphate hydrolases"/>
    <property type="match status" value="1"/>
</dbReference>
<dbReference type="AlphaFoldDB" id="T1YS34"/>
<keyword evidence="3" id="KW-0472">Membrane</keyword>
<dbReference type="EMBL" id="KF160202">
    <property type="protein sequence ID" value="AGU68171.1"/>
    <property type="molecule type" value="Genomic_DNA"/>
</dbReference>
<dbReference type="EC" id="2.7.1.24" evidence="4"/>
<evidence type="ECO:0000313" key="4">
    <source>
        <dbReference type="EMBL" id="AGU68171.1"/>
    </source>
</evidence>
<keyword evidence="1" id="KW-0547">Nucleotide-binding</keyword>
<keyword evidence="2" id="KW-0067">ATP-binding</keyword>
<dbReference type="PANTHER" id="PTHR10695:SF46">
    <property type="entry name" value="BIFUNCTIONAL COENZYME A SYNTHASE-RELATED"/>
    <property type="match status" value="1"/>
</dbReference>
<sequence>MGKLVFSDPQVRRELGRIMNPAIFRAIMKRIVAAWWRDVTRLRSWRKPSIVVLDAPTLFETCTFTYFVSSSVVVSCTEARQVERLRRRNNYSEEEAVQRIRSQMPLAAKRRLAGYVIDNDHVDDLDALRRSVQDCVNWMSQQSSMRLTWMFGGAAVVGVGALAAVCYAGVMLLA</sequence>
<evidence type="ECO:0000256" key="2">
    <source>
        <dbReference type="ARBA" id="ARBA00022840"/>
    </source>
</evidence>
<accession>T1YS34</accession>
<name>T1YS34_9TRYP</name>
<proteinExistence type="predicted"/>
<keyword evidence="4" id="KW-0418">Kinase</keyword>
<keyword evidence="3" id="KW-0812">Transmembrane</keyword>
<keyword evidence="3" id="KW-1133">Transmembrane helix</keyword>
<evidence type="ECO:0000256" key="3">
    <source>
        <dbReference type="SAM" id="Phobius"/>
    </source>
</evidence>
<dbReference type="Pfam" id="PF01121">
    <property type="entry name" value="CoaE"/>
    <property type="match status" value="1"/>
</dbReference>
<dbReference type="InterPro" id="IPR001977">
    <property type="entry name" value="Depp_CoAkinase"/>
</dbReference>
<organism evidence="4">
    <name type="scientific">Crithidia acanthocephali</name>
    <dbReference type="NCBI Taxonomy" id="59798"/>
    <lineage>
        <taxon>Eukaryota</taxon>
        <taxon>Discoba</taxon>
        <taxon>Euglenozoa</taxon>
        <taxon>Kinetoplastea</taxon>
        <taxon>Metakinetoplastina</taxon>
        <taxon>Trypanosomatida</taxon>
        <taxon>Trypanosomatidae</taxon>
        <taxon>Leishmaniinae</taxon>
        <taxon>Crithidia</taxon>
    </lineage>
</organism>
<dbReference type="PROSITE" id="PS51219">
    <property type="entry name" value="DPCK"/>
    <property type="match status" value="1"/>
</dbReference>
<dbReference type="PANTHER" id="PTHR10695">
    <property type="entry name" value="DEPHOSPHO-COA KINASE-RELATED"/>
    <property type="match status" value="1"/>
</dbReference>
<dbReference type="GO" id="GO:0005524">
    <property type="term" value="F:ATP binding"/>
    <property type="evidence" value="ECO:0007669"/>
    <property type="project" value="UniProtKB-KW"/>
</dbReference>
<dbReference type="GO" id="GO:0004140">
    <property type="term" value="F:dephospho-CoA kinase activity"/>
    <property type="evidence" value="ECO:0007669"/>
    <property type="project" value="UniProtKB-EC"/>
</dbReference>
<dbReference type="InterPro" id="IPR027417">
    <property type="entry name" value="P-loop_NTPase"/>
</dbReference>
<dbReference type="GO" id="GO:0015937">
    <property type="term" value="P:coenzyme A biosynthetic process"/>
    <property type="evidence" value="ECO:0007669"/>
    <property type="project" value="InterPro"/>
</dbReference>
<evidence type="ECO:0000256" key="1">
    <source>
        <dbReference type="ARBA" id="ARBA00022741"/>
    </source>
</evidence>
<dbReference type="Gene3D" id="3.40.50.300">
    <property type="entry name" value="P-loop containing nucleotide triphosphate hydrolases"/>
    <property type="match status" value="1"/>
</dbReference>
<reference evidence="4" key="1">
    <citation type="journal article" date="2013" name="PLoS ONE">
        <title>Biosynthesis of vitamins and cofactors in bacterium-harbouring trypanosomatids depends on the symbiotic association as revealed by genomic analyses.</title>
        <authorList>
            <person name="Klein C.C."/>
            <person name="Alves J.M."/>
            <person name="Serrano M.G."/>
            <person name="Buck G.A."/>
            <person name="Vasconcelos A.T."/>
            <person name="Sagot M.F."/>
            <person name="Teixeira M.M."/>
            <person name="Camargo E.P."/>
            <person name="Motta M.C."/>
        </authorList>
    </citation>
    <scope>NUCLEOTIDE SEQUENCE</scope>
    <source>
        <strain evidence="4">TCC037E</strain>
    </source>
</reference>
<dbReference type="CDD" id="cd02022">
    <property type="entry name" value="DPCK"/>
    <property type="match status" value="1"/>
</dbReference>